<evidence type="ECO:0000313" key="3">
    <source>
        <dbReference type="Proteomes" id="UP000192578"/>
    </source>
</evidence>
<accession>A0A9X6NPA6</accession>
<gene>
    <name evidence="2" type="ORF">BV898_17739</name>
</gene>
<evidence type="ECO:0000313" key="2">
    <source>
        <dbReference type="EMBL" id="OWA53304.1"/>
    </source>
</evidence>
<keyword evidence="3" id="KW-1185">Reference proteome</keyword>
<protein>
    <submittedName>
        <fullName evidence="2">Uncharacterized protein</fullName>
    </submittedName>
</protein>
<dbReference type="AlphaFoldDB" id="A0A9X6NPA6"/>
<evidence type="ECO:0000256" key="1">
    <source>
        <dbReference type="SAM" id="MobiDB-lite"/>
    </source>
</evidence>
<feature type="region of interest" description="Disordered" evidence="1">
    <location>
        <begin position="131"/>
        <end position="158"/>
    </location>
</feature>
<name>A0A9X6NPA6_HYPEX</name>
<proteinExistence type="predicted"/>
<organism evidence="2 3">
    <name type="scientific">Hypsibius exemplaris</name>
    <name type="common">Freshwater tardigrade</name>
    <dbReference type="NCBI Taxonomy" id="2072580"/>
    <lineage>
        <taxon>Eukaryota</taxon>
        <taxon>Metazoa</taxon>
        <taxon>Ecdysozoa</taxon>
        <taxon>Tardigrada</taxon>
        <taxon>Eutardigrada</taxon>
        <taxon>Parachela</taxon>
        <taxon>Hypsibioidea</taxon>
        <taxon>Hypsibiidae</taxon>
        <taxon>Hypsibius</taxon>
    </lineage>
</organism>
<dbReference type="EMBL" id="MTYJ01000313">
    <property type="protein sequence ID" value="OWA53304.1"/>
    <property type="molecule type" value="Genomic_DNA"/>
</dbReference>
<sequence>MSSIAELGYEEFDDERVFMHLTRDNSSADLLNFCKMSFAMTDRCALGVLALLKLGKDFLDVKQADVTMPQNVLASISEVFRCRTCVVMLFVKEIGGAAPSQSDITSKISDFRKHRANGVKTKSNVTAVSADEENVHAQPSPSKRLRVREQRASTPLASLTNNSEFQAIHYPNQPSHLENAEVAAASTSSSINFGSPLSSVLDVLNN</sequence>
<reference evidence="3" key="1">
    <citation type="submission" date="2017-01" db="EMBL/GenBank/DDBJ databases">
        <title>Comparative genomics of anhydrobiosis in the tardigrade Hypsibius dujardini.</title>
        <authorList>
            <person name="Yoshida Y."/>
            <person name="Koutsovoulos G."/>
            <person name="Laetsch D."/>
            <person name="Stevens L."/>
            <person name="Kumar S."/>
            <person name="Horikawa D."/>
            <person name="Ishino K."/>
            <person name="Komine S."/>
            <person name="Tomita M."/>
            <person name="Blaxter M."/>
            <person name="Arakawa K."/>
        </authorList>
    </citation>
    <scope>NUCLEOTIDE SEQUENCE [LARGE SCALE GENOMIC DNA]</scope>
    <source>
        <strain evidence="3">Z151</strain>
    </source>
</reference>
<dbReference type="Proteomes" id="UP000192578">
    <property type="component" value="Unassembled WGS sequence"/>
</dbReference>
<comment type="caution">
    <text evidence="2">The sequence shown here is derived from an EMBL/GenBank/DDBJ whole genome shotgun (WGS) entry which is preliminary data.</text>
</comment>